<feature type="domain" description="SIS" evidence="2">
    <location>
        <begin position="32"/>
        <end position="178"/>
    </location>
</feature>
<dbReference type="PANTHER" id="PTHR10937">
    <property type="entry name" value="GLUCOSAMINE--FRUCTOSE-6-PHOSPHATE AMINOTRANSFERASE, ISOMERIZING"/>
    <property type="match status" value="1"/>
</dbReference>
<evidence type="ECO:0000256" key="1">
    <source>
        <dbReference type="ARBA" id="ARBA00022737"/>
    </source>
</evidence>
<evidence type="ECO:0000313" key="4">
    <source>
        <dbReference type="Proteomes" id="UP000316360"/>
    </source>
</evidence>
<gene>
    <name evidence="3" type="ORF">E3J84_01805</name>
</gene>
<name>A0A523S2W1_UNCAE</name>
<dbReference type="PROSITE" id="PS51464">
    <property type="entry name" value="SIS"/>
    <property type="match status" value="2"/>
</dbReference>
<evidence type="ECO:0000259" key="2">
    <source>
        <dbReference type="PROSITE" id="PS51464"/>
    </source>
</evidence>
<dbReference type="CDD" id="cd05008">
    <property type="entry name" value="SIS_GlmS_GlmD_1"/>
    <property type="match status" value="1"/>
</dbReference>
<accession>A0A523S2W1</accession>
<protein>
    <submittedName>
        <fullName evidence="3">SIS domain-containing protein</fullName>
    </submittedName>
</protein>
<dbReference type="InterPro" id="IPR001347">
    <property type="entry name" value="SIS_dom"/>
</dbReference>
<dbReference type="InterPro" id="IPR035466">
    <property type="entry name" value="GlmS/AgaS_SIS"/>
</dbReference>
<dbReference type="SUPFAM" id="SSF53697">
    <property type="entry name" value="SIS domain"/>
    <property type="match status" value="1"/>
</dbReference>
<evidence type="ECO:0000313" key="3">
    <source>
        <dbReference type="EMBL" id="TET12337.1"/>
    </source>
</evidence>
<dbReference type="Proteomes" id="UP000316360">
    <property type="component" value="Unassembled WGS sequence"/>
</dbReference>
<dbReference type="InterPro" id="IPR046348">
    <property type="entry name" value="SIS_dom_sf"/>
</dbReference>
<dbReference type="AlphaFoldDB" id="A0A523S2W1"/>
<sequence>MGRGEDTLNEILAQPRAWDRVLKDFEEQKEDIKSLFDKGNFEKIVFTGCGSSHYLALSAAAIFQQFTDIEAIGVPASEVFLFPKALFSKQRKYLLVPISRSGETSETVKAANFFLETFKGDILPVSCYEESSLAKLSNRSLISFDGKEKSVVMTKSFTSMLLATQLCAATVSGDQDFYQQLRLLPSRGEKVVEKYKTSLEEIAQNANLNEFIYLGSGSYYGLACESMLKIKEMAYVSSEAYHFLEFRHGPISIIGEDSLVVCFLSNSGIDYQKKLLGELRSLGARTLIIAEQREEDIAKNADYLVTLDSNLSDYARLLLYMPFVHLLAYYKAIAKEVNPDSPKNLSQVVKL</sequence>
<dbReference type="PANTHER" id="PTHR10937:SF4">
    <property type="entry name" value="GLUCOSAMINE-6-PHOSPHATE DEAMINASE"/>
    <property type="match status" value="1"/>
</dbReference>
<dbReference type="CDD" id="cd05009">
    <property type="entry name" value="SIS_GlmS_GlmD_2"/>
    <property type="match status" value="1"/>
</dbReference>
<organism evidence="3 4">
    <name type="scientific">Aerophobetes bacterium</name>
    <dbReference type="NCBI Taxonomy" id="2030807"/>
    <lineage>
        <taxon>Bacteria</taxon>
        <taxon>Candidatus Aerophobota</taxon>
    </lineage>
</organism>
<feature type="domain" description="SIS" evidence="2">
    <location>
        <begin position="198"/>
        <end position="342"/>
    </location>
</feature>
<dbReference type="EMBL" id="SOKJ01000094">
    <property type="protein sequence ID" value="TET12337.1"/>
    <property type="molecule type" value="Genomic_DNA"/>
</dbReference>
<dbReference type="InterPro" id="IPR035490">
    <property type="entry name" value="GlmS/FrlB_SIS"/>
</dbReference>
<dbReference type="GO" id="GO:0097367">
    <property type="term" value="F:carbohydrate derivative binding"/>
    <property type="evidence" value="ECO:0007669"/>
    <property type="project" value="InterPro"/>
</dbReference>
<dbReference type="GO" id="GO:1901135">
    <property type="term" value="P:carbohydrate derivative metabolic process"/>
    <property type="evidence" value="ECO:0007669"/>
    <property type="project" value="InterPro"/>
</dbReference>
<dbReference type="Pfam" id="PF01380">
    <property type="entry name" value="SIS"/>
    <property type="match status" value="2"/>
</dbReference>
<proteinExistence type="predicted"/>
<reference evidence="3 4" key="1">
    <citation type="submission" date="2019-03" db="EMBL/GenBank/DDBJ databases">
        <title>Metabolic potential of uncultured bacteria and archaea associated with petroleum seepage in deep-sea sediments.</title>
        <authorList>
            <person name="Dong X."/>
            <person name="Hubert C."/>
        </authorList>
    </citation>
    <scope>NUCLEOTIDE SEQUENCE [LARGE SCALE GENOMIC DNA]</scope>
    <source>
        <strain evidence="3">E44_bin7</strain>
    </source>
</reference>
<keyword evidence="1" id="KW-0677">Repeat</keyword>
<dbReference type="Gene3D" id="3.40.50.10490">
    <property type="entry name" value="Glucose-6-phosphate isomerase like protein, domain 1"/>
    <property type="match status" value="2"/>
</dbReference>
<comment type="caution">
    <text evidence="3">The sequence shown here is derived from an EMBL/GenBank/DDBJ whole genome shotgun (WGS) entry which is preliminary data.</text>
</comment>